<gene>
    <name evidence="2" type="ORF">SEPMUDRAFT_129719</name>
</gene>
<dbReference type="PANTHER" id="PTHR47332">
    <property type="entry name" value="SET DOMAIN-CONTAINING PROTEIN 5"/>
    <property type="match status" value="1"/>
</dbReference>
<keyword evidence="3" id="KW-1185">Reference proteome</keyword>
<dbReference type="SUPFAM" id="SSF82199">
    <property type="entry name" value="SET domain"/>
    <property type="match status" value="1"/>
</dbReference>
<sequence length="449" mass="50520">MAPYIYQTSNFAANNWLSARPDPISLLRGPSSHVQTRSSGEGRGLGLFTTRSIPAYSEILREAPLILLEPTDDLPQLYEQFISLRKPGSDEALQRRYLALSHQEVPQRDQRLREKLTERGFDAATVEEMVLVASIMQTNAFNVDVGNGMGCNYRALFPQIARINHSCVPNAHVCYYPSSTSTITAAEKTASSLHHHHHRRRQEGRMVVHALRNLHEGEEVQIAYFSILLSRPERQTKAQKWGFTCRCPACELLPTRHDNATDDDDGKSMRRHEQVRTAVVDFTTKKTALLMQQQQQQTKNHRTSSSSSSAVKQITNLITLGHNTISQVLDDEDDNDDNHTGGFHPTLPDLYSNLSELQARALLLLRSRERKSRPHQQHNEEVEKEDVISSLQLAAIWEAKLTGRESPATKKRLLQLEKCAARQDATTCSPRIVAGTGIGAYAIEWMSPS</sequence>
<dbReference type="Pfam" id="PF00856">
    <property type="entry name" value="SET"/>
    <property type="match status" value="1"/>
</dbReference>
<dbReference type="eggNOG" id="KOG2084">
    <property type="taxonomic scope" value="Eukaryota"/>
</dbReference>
<protein>
    <submittedName>
        <fullName evidence="2">SET domain-containing protein</fullName>
    </submittedName>
</protein>
<dbReference type="Gene3D" id="2.170.270.10">
    <property type="entry name" value="SET domain"/>
    <property type="match status" value="1"/>
</dbReference>
<dbReference type="GeneID" id="27899442"/>
<dbReference type="RefSeq" id="XP_016764981.1">
    <property type="nucleotide sequence ID" value="XM_016902305.1"/>
</dbReference>
<name>N1QI38_SPHMS</name>
<dbReference type="STRING" id="692275.N1QI38"/>
<dbReference type="AlphaFoldDB" id="N1QI38"/>
<organism evidence="2 3">
    <name type="scientific">Sphaerulina musiva (strain SO2202)</name>
    <name type="common">Poplar stem canker fungus</name>
    <name type="synonym">Septoria musiva</name>
    <dbReference type="NCBI Taxonomy" id="692275"/>
    <lineage>
        <taxon>Eukaryota</taxon>
        <taxon>Fungi</taxon>
        <taxon>Dikarya</taxon>
        <taxon>Ascomycota</taxon>
        <taxon>Pezizomycotina</taxon>
        <taxon>Dothideomycetes</taxon>
        <taxon>Dothideomycetidae</taxon>
        <taxon>Mycosphaerellales</taxon>
        <taxon>Mycosphaerellaceae</taxon>
        <taxon>Sphaerulina</taxon>
    </lineage>
</organism>
<dbReference type="InterPro" id="IPR053185">
    <property type="entry name" value="SET_domain_protein"/>
</dbReference>
<dbReference type="PANTHER" id="PTHR47332:SF4">
    <property type="entry name" value="SET DOMAIN-CONTAINING PROTEIN 5"/>
    <property type="match status" value="1"/>
</dbReference>
<evidence type="ECO:0000259" key="1">
    <source>
        <dbReference type="PROSITE" id="PS50280"/>
    </source>
</evidence>
<dbReference type="InterPro" id="IPR001214">
    <property type="entry name" value="SET_dom"/>
</dbReference>
<evidence type="ECO:0000313" key="2">
    <source>
        <dbReference type="EMBL" id="EMF16860.1"/>
    </source>
</evidence>
<evidence type="ECO:0000313" key="3">
    <source>
        <dbReference type="Proteomes" id="UP000016931"/>
    </source>
</evidence>
<accession>N1QI38</accession>
<dbReference type="InterPro" id="IPR046341">
    <property type="entry name" value="SET_dom_sf"/>
</dbReference>
<dbReference type="OMA" id="CSGCDER"/>
<reference evidence="2 3" key="1">
    <citation type="journal article" date="2012" name="PLoS Pathog.">
        <title>Diverse lifestyles and strategies of plant pathogenesis encoded in the genomes of eighteen Dothideomycetes fungi.</title>
        <authorList>
            <person name="Ohm R.A."/>
            <person name="Feau N."/>
            <person name="Henrissat B."/>
            <person name="Schoch C.L."/>
            <person name="Horwitz B.A."/>
            <person name="Barry K.W."/>
            <person name="Condon B.J."/>
            <person name="Copeland A.C."/>
            <person name="Dhillon B."/>
            <person name="Glaser F."/>
            <person name="Hesse C.N."/>
            <person name="Kosti I."/>
            <person name="LaButti K."/>
            <person name="Lindquist E.A."/>
            <person name="Lucas S."/>
            <person name="Salamov A.A."/>
            <person name="Bradshaw R.E."/>
            <person name="Ciuffetti L."/>
            <person name="Hamelin R.C."/>
            <person name="Kema G.H.J."/>
            <person name="Lawrence C."/>
            <person name="Scott J.A."/>
            <person name="Spatafora J.W."/>
            <person name="Turgeon B.G."/>
            <person name="de Wit P.J.G.M."/>
            <person name="Zhong S."/>
            <person name="Goodwin S.B."/>
            <person name="Grigoriev I.V."/>
        </authorList>
    </citation>
    <scope>NUCLEOTIDE SEQUENCE [LARGE SCALE GENOMIC DNA]</scope>
    <source>
        <strain evidence="2 3">SO2202</strain>
    </source>
</reference>
<feature type="domain" description="SET" evidence="1">
    <location>
        <begin position="32"/>
        <end position="225"/>
    </location>
</feature>
<dbReference type="SMART" id="SM00317">
    <property type="entry name" value="SET"/>
    <property type="match status" value="1"/>
</dbReference>
<dbReference type="EMBL" id="KB456260">
    <property type="protein sequence ID" value="EMF16860.1"/>
    <property type="molecule type" value="Genomic_DNA"/>
</dbReference>
<dbReference type="HOGENOM" id="CLU_028281_0_3_1"/>
<dbReference type="OrthoDB" id="265717at2759"/>
<dbReference type="PROSITE" id="PS50280">
    <property type="entry name" value="SET"/>
    <property type="match status" value="1"/>
</dbReference>
<dbReference type="Proteomes" id="UP000016931">
    <property type="component" value="Unassembled WGS sequence"/>
</dbReference>
<dbReference type="CDD" id="cd20071">
    <property type="entry name" value="SET_SMYD"/>
    <property type="match status" value="1"/>
</dbReference>
<proteinExistence type="predicted"/>